<dbReference type="Pfam" id="PF16255">
    <property type="entry name" value="Lipase_GDSL_lke"/>
    <property type="match status" value="1"/>
</dbReference>
<feature type="signal peptide" evidence="1">
    <location>
        <begin position="1"/>
        <end position="20"/>
    </location>
</feature>
<reference evidence="9" key="2">
    <citation type="journal article" date="2018" name="J. Anim. Genet.">
        <title>Acquired interbacterial defense systems protect against interspecies antagonism in the human gut microbiome.</title>
        <authorList>
            <person name="Ross B.D."/>
            <person name="Verster A.J."/>
            <person name="Radey M.C."/>
            <person name="Schmidtke D.T."/>
            <person name="Pope C.E."/>
            <person name="Hoffman L.R."/>
            <person name="Hajjar A."/>
            <person name="Peterson S.B."/>
            <person name="Borenstein E."/>
            <person name="Mougous J."/>
        </authorList>
    </citation>
    <scope>NUCLEOTIDE SEQUENCE [LARGE SCALE GENOMIC DNA]</scope>
    <source>
        <strain evidence="9">H204</strain>
    </source>
</reference>
<dbReference type="EMBL" id="FNRP01000014">
    <property type="protein sequence ID" value="SEA82388.1"/>
    <property type="molecule type" value="Genomic_DNA"/>
</dbReference>
<dbReference type="InterPro" id="IPR036514">
    <property type="entry name" value="SGNH_hydro_sf"/>
</dbReference>
<evidence type="ECO:0000256" key="1">
    <source>
        <dbReference type="SAM" id="SignalP"/>
    </source>
</evidence>
<gene>
    <name evidence="3" type="ORF">DW027_25535</name>
    <name evidence="2" type="ORF">F6S82_12295</name>
    <name evidence="4" type="ORF">SAMN04487924_11478</name>
    <name evidence="5" type="ORF">SAMN05216250_10370</name>
</gene>
<dbReference type="Gene3D" id="3.40.50.1110">
    <property type="entry name" value="SGNH hydrolase"/>
    <property type="match status" value="1"/>
</dbReference>
<evidence type="ECO:0000313" key="9">
    <source>
        <dbReference type="Proteomes" id="UP000327007"/>
    </source>
</evidence>
<dbReference type="CDD" id="cd00229">
    <property type="entry name" value="SGNH_hydrolase"/>
    <property type="match status" value="1"/>
</dbReference>
<reference evidence="2" key="5">
    <citation type="submission" date="2019-09" db="EMBL/GenBank/DDBJ databases">
        <authorList>
            <person name="Ross B.D."/>
            <person name="Verster A.J."/>
            <person name="Radey M.C."/>
            <person name="Schmidtke D.T."/>
            <person name="Pope C.E."/>
            <person name="Hoffman L.R."/>
            <person name="Hajjar A.M."/>
            <person name="Peterson S.B."/>
            <person name="Borenstein E."/>
            <person name="Mougous J.D."/>
        </authorList>
    </citation>
    <scope>NUCLEOTIDE SEQUENCE</scope>
    <source>
        <strain evidence="2">H204</strain>
    </source>
</reference>
<dbReference type="GO" id="GO:0016788">
    <property type="term" value="F:hydrolase activity, acting on ester bonds"/>
    <property type="evidence" value="ECO:0007669"/>
    <property type="project" value="UniProtKB-ARBA"/>
</dbReference>
<dbReference type="Proteomes" id="UP000327007">
    <property type="component" value="Unassembled WGS sequence"/>
</dbReference>
<sequence>MKKSCFLLLLTILCSSISFAQSLKSISILGDSYSTFEGYLQPDTNSIWYYVSPRQQTDVTSVKQTWWHKFIKENNYRLCVNNSFSGATICNTGYRNEDYSDRSFITRMDQLGCPDVIFVFGATNDCWAGSPLGEYQYVGWAKDDLYKFRPAMAYMLDHMIDRYPNVEIYFLLNSGLKEEFNESVRTICRHYNIDCIELHDIDKKSGHPSIKGMEQISEQIKEFMVKKTK</sequence>
<dbReference type="Proteomes" id="UP000284495">
    <property type="component" value="Unassembled WGS sequence"/>
</dbReference>
<dbReference type="GeneID" id="69483665"/>
<evidence type="ECO:0000313" key="5">
    <source>
        <dbReference type="EMBL" id="SFM32165.1"/>
    </source>
</evidence>
<evidence type="ECO:0000313" key="7">
    <source>
        <dbReference type="Proteomes" id="UP000183766"/>
    </source>
</evidence>
<keyword evidence="1" id="KW-0732">Signal</keyword>
<evidence type="ECO:0000313" key="2">
    <source>
        <dbReference type="EMBL" id="KAA9045606.1"/>
    </source>
</evidence>
<reference evidence="2" key="4">
    <citation type="journal article" date="2019" name="bioRxiv">
        <title>Acquired interbacterial defense systems protect against interspecies antagonism in the human gut microbiome.</title>
        <authorList>
            <person name="Ross B.D."/>
            <person name="Verster A.J."/>
            <person name="Radey M.C."/>
            <person name="Schmidtke D.T."/>
            <person name="Pope C.E."/>
            <person name="Hoffman L.R."/>
            <person name="Hajjar A.M."/>
            <person name="Peterson S.B."/>
            <person name="Borenstein E."/>
            <person name="Mougous J.D."/>
        </authorList>
    </citation>
    <scope>NUCLEOTIDE SEQUENCE</scope>
    <source>
        <strain evidence="2">H204</strain>
    </source>
</reference>
<feature type="chain" id="PRO_5014250814" evidence="1">
    <location>
        <begin position="21"/>
        <end position="229"/>
    </location>
</feature>
<evidence type="ECO:0000313" key="8">
    <source>
        <dbReference type="Proteomes" id="UP000284495"/>
    </source>
</evidence>
<dbReference type="Proteomes" id="UP000183766">
    <property type="component" value="Unassembled WGS sequence"/>
</dbReference>
<dbReference type="Proteomes" id="UP000183040">
    <property type="component" value="Unassembled WGS sequence"/>
</dbReference>
<reference evidence="3 8" key="3">
    <citation type="submission" date="2018-08" db="EMBL/GenBank/DDBJ databases">
        <title>A genome reference for cultivated species of the human gut microbiota.</title>
        <authorList>
            <person name="Zou Y."/>
            <person name="Xue W."/>
            <person name="Luo G."/>
        </authorList>
    </citation>
    <scope>NUCLEOTIDE SEQUENCE [LARGE SCALE GENOMIC DNA]</scope>
    <source>
        <strain evidence="3 8">AF38-2</strain>
    </source>
</reference>
<keyword evidence="4" id="KW-0378">Hydrolase</keyword>
<dbReference type="InterPro" id="IPR032588">
    <property type="entry name" value="Lipase_GDSL_lke"/>
</dbReference>
<dbReference type="SUPFAM" id="SSF52266">
    <property type="entry name" value="SGNH hydrolase"/>
    <property type="match status" value="1"/>
</dbReference>
<evidence type="ECO:0000313" key="4">
    <source>
        <dbReference type="EMBL" id="SEA82388.1"/>
    </source>
</evidence>
<organism evidence="3 8">
    <name type="scientific">Bacteroides xylanisolvens</name>
    <dbReference type="NCBI Taxonomy" id="371601"/>
    <lineage>
        <taxon>Bacteria</taxon>
        <taxon>Pseudomonadati</taxon>
        <taxon>Bacteroidota</taxon>
        <taxon>Bacteroidia</taxon>
        <taxon>Bacteroidales</taxon>
        <taxon>Bacteroidaceae</taxon>
        <taxon>Bacteroides</taxon>
    </lineage>
</organism>
<protein>
    <submittedName>
        <fullName evidence="4">GDSL-like Lipase/Acylhydrolase</fullName>
    </submittedName>
</protein>
<dbReference type="RefSeq" id="WP_008642203.1">
    <property type="nucleotide sequence ID" value="NZ_CAKOCS010000074.1"/>
</dbReference>
<name>A0A173ZM77_9BACE</name>
<reference evidence="6 7" key="1">
    <citation type="submission" date="2016-10" db="EMBL/GenBank/DDBJ databases">
        <authorList>
            <person name="de Groot N.N."/>
        </authorList>
    </citation>
    <scope>NUCLEOTIDE SEQUENCE [LARGE SCALE GENOMIC DNA]</scope>
    <source>
        <strain evidence="5 7">NLAE-zl-C202</strain>
        <strain evidence="4 6">NLAE-zl-G339</strain>
    </source>
</reference>
<proteinExistence type="predicted"/>
<dbReference type="AlphaFoldDB" id="A0A173ZM77"/>
<dbReference type="EMBL" id="VYQC01000007">
    <property type="protein sequence ID" value="KAA9045606.1"/>
    <property type="molecule type" value="Genomic_DNA"/>
</dbReference>
<accession>A0A173ZM77</accession>
<dbReference type="EMBL" id="QROO01000054">
    <property type="protein sequence ID" value="RHL31990.1"/>
    <property type="molecule type" value="Genomic_DNA"/>
</dbReference>
<evidence type="ECO:0000313" key="3">
    <source>
        <dbReference type="EMBL" id="RHL31990.1"/>
    </source>
</evidence>
<evidence type="ECO:0000313" key="6">
    <source>
        <dbReference type="Proteomes" id="UP000183040"/>
    </source>
</evidence>
<dbReference type="EMBL" id="FOUM01000003">
    <property type="protein sequence ID" value="SFM32165.1"/>
    <property type="molecule type" value="Genomic_DNA"/>
</dbReference>